<dbReference type="AlphaFoldDB" id="A0A3B0PLD1"/>
<reference evidence="12" key="1">
    <citation type="submission" date="2018-06" db="EMBL/GenBank/DDBJ databases">
        <authorList>
            <consortium name="Pathogen Informatics"/>
        </authorList>
    </citation>
    <scope>NUCLEOTIDE SEQUENCE [LARGE SCALE GENOMIC DNA]</scope>
    <source>
        <strain evidence="12">NCTC10132</strain>
    </source>
</reference>
<dbReference type="GO" id="GO:0005524">
    <property type="term" value="F:ATP binding"/>
    <property type="evidence" value="ECO:0007669"/>
    <property type="project" value="UniProtKB-UniRule"/>
</dbReference>
<organism evidence="11 12">
    <name type="scientific">Mycoplasmopsis edwardii</name>
    <dbReference type="NCBI Taxonomy" id="53558"/>
    <lineage>
        <taxon>Bacteria</taxon>
        <taxon>Bacillati</taxon>
        <taxon>Mycoplasmatota</taxon>
        <taxon>Mycoplasmoidales</taxon>
        <taxon>Metamycoplasmataceae</taxon>
        <taxon>Mycoplasmopsis</taxon>
    </lineage>
</organism>
<accession>A0A3B0PLD1</accession>
<keyword evidence="11" id="KW-0347">Helicase</keyword>
<feature type="binding site" evidence="9">
    <location>
        <position position="301"/>
    </location>
    <ligand>
        <name>DNA</name>
        <dbReference type="ChEBI" id="CHEBI:16991"/>
    </ligand>
</feature>
<dbReference type="GO" id="GO:0016887">
    <property type="term" value="F:ATP hydrolysis activity"/>
    <property type="evidence" value="ECO:0007669"/>
    <property type="project" value="RHEA"/>
</dbReference>
<dbReference type="SUPFAM" id="SSF46785">
    <property type="entry name" value="Winged helix' DNA-binding domain"/>
    <property type="match status" value="1"/>
</dbReference>
<dbReference type="CDD" id="cd00009">
    <property type="entry name" value="AAA"/>
    <property type="match status" value="1"/>
</dbReference>
<dbReference type="SMART" id="SM00382">
    <property type="entry name" value="AAA"/>
    <property type="match status" value="1"/>
</dbReference>
<keyword evidence="6 9" id="KW-0238">DNA-binding</keyword>
<comment type="caution">
    <text evidence="9">Lacks conserved residue(s) required for the propagation of feature annotation.</text>
</comment>
<dbReference type="InterPro" id="IPR036388">
    <property type="entry name" value="WH-like_DNA-bd_sf"/>
</dbReference>
<dbReference type="GO" id="GO:0009378">
    <property type="term" value="F:four-way junction helicase activity"/>
    <property type="evidence" value="ECO:0007669"/>
    <property type="project" value="InterPro"/>
</dbReference>
<dbReference type="GO" id="GO:0006310">
    <property type="term" value="P:DNA recombination"/>
    <property type="evidence" value="ECO:0007669"/>
    <property type="project" value="UniProtKB-UniRule"/>
</dbReference>
<feature type="domain" description="AAA+ ATPase" evidence="10">
    <location>
        <begin position="37"/>
        <end position="168"/>
    </location>
</feature>
<dbReference type="EC" id="3.6.4.-" evidence="9"/>
<proteinExistence type="inferred from homology"/>
<keyword evidence="8 9" id="KW-0234">DNA repair</keyword>
<feature type="binding site" evidence="9">
    <location>
        <position position="48"/>
    </location>
    <ligand>
        <name>ATP</name>
        <dbReference type="ChEBI" id="CHEBI:30616"/>
    </ligand>
</feature>
<dbReference type="NCBIfam" id="NF000868">
    <property type="entry name" value="PRK00080.1"/>
    <property type="match status" value="1"/>
</dbReference>
<dbReference type="GO" id="GO:0006281">
    <property type="term" value="P:DNA repair"/>
    <property type="evidence" value="ECO:0007669"/>
    <property type="project" value="UniProtKB-UniRule"/>
</dbReference>
<dbReference type="InterPro" id="IPR008823">
    <property type="entry name" value="RuvB_wg_C"/>
</dbReference>
<feature type="binding site" evidence="9">
    <location>
        <position position="52"/>
    </location>
    <ligand>
        <name>ATP</name>
        <dbReference type="ChEBI" id="CHEBI:30616"/>
    </ligand>
</feature>
<dbReference type="PANTHER" id="PTHR42848:SF1">
    <property type="entry name" value="HOLLIDAY JUNCTION BRANCH MIGRATION COMPLEX SUBUNIT RUVB"/>
    <property type="match status" value="1"/>
</dbReference>
<evidence type="ECO:0000313" key="12">
    <source>
        <dbReference type="Proteomes" id="UP000257559"/>
    </source>
</evidence>
<feature type="binding site" evidence="9">
    <location>
        <position position="167"/>
    </location>
    <ligand>
        <name>ATP</name>
        <dbReference type="ChEBI" id="CHEBI:30616"/>
    </ligand>
</feature>
<keyword evidence="4 9" id="KW-0378">Hydrolase</keyword>
<dbReference type="InterPro" id="IPR008824">
    <property type="entry name" value="RuvB-like_N"/>
</dbReference>
<dbReference type="EMBL" id="LS991951">
    <property type="protein sequence ID" value="SYV97602.1"/>
    <property type="molecule type" value="Genomic_DNA"/>
</dbReference>
<keyword evidence="3 9" id="KW-0227">DNA damage</keyword>
<feature type="binding site" evidence="9">
    <location>
        <position position="204"/>
    </location>
    <ligand>
        <name>ATP</name>
        <dbReference type="ChEBI" id="CHEBI:30616"/>
    </ligand>
</feature>
<comment type="subcellular location">
    <subcellularLocation>
        <location evidence="9">Cytoplasm</location>
    </subcellularLocation>
</comment>
<feature type="binding site" evidence="9">
    <location>
        <position position="51"/>
    </location>
    <ligand>
        <name>ATP</name>
        <dbReference type="ChEBI" id="CHEBI:30616"/>
    </ligand>
</feature>
<evidence type="ECO:0000256" key="6">
    <source>
        <dbReference type="ARBA" id="ARBA00023125"/>
    </source>
</evidence>
<evidence type="ECO:0000256" key="8">
    <source>
        <dbReference type="ARBA" id="ARBA00023204"/>
    </source>
</evidence>
<dbReference type="KEGG" id="medw:NCTC10132_00968"/>
<feature type="binding site" evidence="9">
    <location>
        <position position="53"/>
    </location>
    <ligand>
        <name>ATP</name>
        <dbReference type="ChEBI" id="CHEBI:30616"/>
    </ligand>
</feature>
<dbReference type="Pfam" id="PF17864">
    <property type="entry name" value="AAA_lid_4"/>
    <property type="match status" value="1"/>
</dbReference>
<keyword evidence="7 9" id="KW-0233">DNA recombination</keyword>
<feature type="binding site" evidence="9">
    <location>
        <position position="296"/>
    </location>
    <ligand>
        <name>DNA</name>
        <dbReference type="ChEBI" id="CHEBI:16991"/>
    </ligand>
</feature>
<dbReference type="Pfam" id="PF05496">
    <property type="entry name" value="RuvB_N"/>
    <property type="match status" value="1"/>
</dbReference>
<evidence type="ECO:0000259" key="10">
    <source>
        <dbReference type="SMART" id="SM00382"/>
    </source>
</evidence>
<dbReference type="InterPro" id="IPR041445">
    <property type="entry name" value="AAA_lid_4"/>
</dbReference>
<feature type="binding site" evidence="9">
    <location>
        <position position="6"/>
    </location>
    <ligand>
        <name>ATP</name>
        <dbReference type="ChEBI" id="CHEBI:30616"/>
    </ligand>
</feature>
<comment type="function">
    <text evidence="9">The RuvA-RuvB-RuvC complex processes Holliday junction (HJ) DNA during genetic recombination and DNA repair, while the RuvA-RuvB complex plays an important role in the rescue of blocked DNA replication forks via replication fork reversal (RFR). RuvA specifically binds to HJ cruciform DNA, conferring on it an open structure. The RuvB hexamer acts as an ATP-dependent pump, pulling dsDNA into and through the RuvAB complex. RuvB forms 2 homohexamers on either side of HJ DNA bound by 1 or 2 RuvA tetramers; 4 subunits per hexamer contact DNA at a time. Coordinated motions by a converter formed by DNA-disengaged RuvB subunits stimulates ATP hydrolysis and nucleotide exchange. Immobilization of the converter enables RuvB to convert the ATP-contained energy into a lever motion, pulling 2 nucleotides of DNA out of the RuvA tetramer per ATP hydrolyzed, thus driving DNA branch migration. The RuvB motors rotate together with the DNA substrate, which together with the progressing nucleotide cycle form the mechanistic basis for DNA recombination by continuous HJ branch migration. Branch migration allows RuvC to scan DNA until it finds its consensus sequence, where it cleaves and resolves cruciform DNA.</text>
</comment>
<comment type="subunit">
    <text evidence="9">Homohexamer. Forms an RuvA(8)-RuvB(12)-Holliday junction (HJ) complex. HJ DNA is sandwiched between 2 RuvA tetramers; dsDNA enters through RuvA and exits via RuvB. An RuvB hexamer assembles on each DNA strand where it exits the tetramer. Each RuvB hexamer is contacted by two RuvA subunits (via domain III) on 2 adjacent RuvB subunits; this complex drives branch migration. In the full resolvosome a probable DNA-RuvA(4)-RuvB(12)-RuvC(2) complex forms which resolves the HJ.</text>
</comment>
<dbReference type="InterPro" id="IPR003593">
    <property type="entry name" value="AAA+_ATPase"/>
</dbReference>
<evidence type="ECO:0000256" key="4">
    <source>
        <dbReference type="ARBA" id="ARBA00022801"/>
    </source>
</evidence>
<feature type="binding site" evidence="9">
    <location>
        <position position="157"/>
    </location>
    <ligand>
        <name>ATP</name>
        <dbReference type="ChEBI" id="CHEBI:30616"/>
    </ligand>
</feature>
<dbReference type="Proteomes" id="UP000257559">
    <property type="component" value="Chromosome"/>
</dbReference>
<feature type="binding site" evidence="9">
    <location>
        <position position="7"/>
    </location>
    <ligand>
        <name>ATP</name>
        <dbReference type="ChEBI" id="CHEBI:30616"/>
    </ligand>
</feature>
<evidence type="ECO:0000313" key="11">
    <source>
        <dbReference type="EMBL" id="SYV97602.1"/>
    </source>
</evidence>
<dbReference type="HAMAP" id="MF_00016">
    <property type="entry name" value="DNA_HJ_migration_RuvB"/>
    <property type="match status" value="1"/>
</dbReference>
<feature type="region of interest" description="Head domain (RuvB-H)" evidence="9">
    <location>
        <begin position="241"/>
        <end position="319"/>
    </location>
</feature>
<comment type="catalytic activity">
    <reaction evidence="9">
        <text>ATP + H2O = ADP + phosphate + H(+)</text>
        <dbReference type="Rhea" id="RHEA:13065"/>
        <dbReference type="ChEBI" id="CHEBI:15377"/>
        <dbReference type="ChEBI" id="CHEBI:15378"/>
        <dbReference type="ChEBI" id="CHEBI:30616"/>
        <dbReference type="ChEBI" id="CHEBI:43474"/>
        <dbReference type="ChEBI" id="CHEBI:456216"/>
    </reaction>
</comment>
<keyword evidence="12" id="KW-1185">Reference proteome</keyword>
<comment type="similarity">
    <text evidence="9">Belongs to the RuvB family.</text>
</comment>
<protein>
    <recommendedName>
        <fullName evidence="9">Holliday junction branch migration complex subunit RuvB</fullName>
        <ecNumber evidence="9">3.6.4.-</ecNumber>
    </recommendedName>
</protein>
<dbReference type="GO" id="GO:0000400">
    <property type="term" value="F:four-way junction DNA binding"/>
    <property type="evidence" value="ECO:0007669"/>
    <property type="project" value="UniProtKB-UniRule"/>
</dbReference>
<keyword evidence="1 9" id="KW-0963">Cytoplasm</keyword>
<evidence type="ECO:0000256" key="2">
    <source>
        <dbReference type="ARBA" id="ARBA00022741"/>
    </source>
</evidence>
<gene>
    <name evidence="11" type="primary">MCYN0336</name>
    <name evidence="9" type="synonym">ruvB</name>
    <name evidence="11" type="ORF">NCTC10132_00968</name>
</gene>
<dbReference type="InterPro" id="IPR027417">
    <property type="entry name" value="P-loop_NTPase"/>
</dbReference>
<dbReference type="InterPro" id="IPR036390">
    <property type="entry name" value="WH_DNA-bd_sf"/>
</dbReference>
<dbReference type="GO" id="GO:0005737">
    <property type="term" value="C:cytoplasm"/>
    <property type="evidence" value="ECO:0007669"/>
    <property type="project" value="UniProtKB-SubCell"/>
</dbReference>
<dbReference type="SUPFAM" id="SSF52540">
    <property type="entry name" value="P-loop containing nucleoside triphosphate hydrolases"/>
    <property type="match status" value="1"/>
</dbReference>
<dbReference type="PANTHER" id="PTHR42848">
    <property type="match status" value="1"/>
</dbReference>
<comment type="domain">
    <text evidence="9">Has 3 domains, the large (RuvB-L) and small ATPase (RuvB-S) domains and the C-terminal head (RuvB-H) domain. The head domain binds DNA, while the ATPase domains jointly bind ATP, ADP or are empty depending on the state of the subunit in the translocation cycle. During a single DNA translocation step the structure of each domain remains the same, but their relative positions change.</text>
</comment>
<name>A0A3B0PLD1_9BACT</name>
<evidence type="ECO:0000256" key="9">
    <source>
        <dbReference type="HAMAP-Rule" id="MF_00016"/>
    </source>
</evidence>
<evidence type="ECO:0000256" key="1">
    <source>
        <dbReference type="ARBA" id="ARBA00022490"/>
    </source>
</evidence>
<feature type="region of interest" description="Small ATPAse domain (RuvB-S)" evidence="9">
    <location>
        <begin position="168"/>
        <end position="238"/>
    </location>
</feature>
<dbReference type="Gene3D" id="1.10.8.60">
    <property type="match status" value="1"/>
</dbReference>
<evidence type="ECO:0000256" key="5">
    <source>
        <dbReference type="ARBA" id="ARBA00022840"/>
    </source>
</evidence>
<keyword evidence="5 9" id="KW-0067">ATP-binding</keyword>
<sequence length="319" mass="36399">MQHSELRPSNFNDFIGQKNLIKTLKAMMQSSSQQNKTLSHLLFYGSPGMGKTTLVTLIGNELGKKVHFIQGANIEKKSDLINVLSVINQGDIVFIDEIHSINKGVIEFLYGAMEDFVFDLIIGVEGNSRAMRMKIKEFTLIGATTKLNEIAQPLKDRFGYIARLIGYNEDEIAKILTNTAKRLKIVLDDSCIRQIVSYSRKTPRIANHLLQRVNDFAISLNHGIISPQIIKKTFKYMDLYEFGLTKDHIEYLYILKESFYEKYASLLTITGLVSFSKETILLEIEPILIYYGLIEKTSRGRRISSKGIDYLIRQKVTVK</sequence>
<dbReference type="Pfam" id="PF05491">
    <property type="entry name" value="WHD_RuvB"/>
    <property type="match status" value="1"/>
</dbReference>
<evidence type="ECO:0000256" key="3">
    <source>
        <dbReference type="ARBA" id="ARBA00022763"/>
    </source>
</evidence>
<feature type="binding site" evidence="9">
    <location>
        <begin position="114"/>
        <end position="116"/>
    </location>
    <ligand>
        <name>ATP</name>
        <dbReference type="ChEBI" id="CHEBI:30616"/>
    </ligand>
</feature>
<dbReference type="Gene3D" id="3.40.50.300">
    <property type="entry name" value="P-loop containing nucleotide triphosphate hydrolases"/>
    <property type="match status" value="1"/>
</dbReference>
<keyword evidence="2 9" id="KW-0547">Nucleotide-binding</keyword>
<dbReference type="RefSeq" id="WP_197712769.1">
    <property type="nucleotide sequence ID" value="NZ_CP114370.1"/>
</dbReference>
<dbReference type="InterPro" id="IPR004605">
    <property type="entry name" value="DNA_helicase_Holl-junc_RuvB"/>
</dbReference>
<dbReference type="Gene3D" id="1.10.10.10">
    <property type="entry name" value="Winged helix-like DNA-binding domain superfamily/Winged helix DNA-binding domain"/>
    <property type="match status" value="1"/>
</dbReference>
<feature type="binding site" evidence="9">
    <location>
        <position position="52"/>
    </location>
    <ligand>
        <name>Mg(2+)</name>
        <dbReference type="ChEBI" id="CHEBI:18420"/>
    </ligand>
</feature>
<evidence type="ECO:0000256" key="7">
    <source>
        <dbReference type="ARBA" id="ARBA00023172"/>
    </source>
</evidence>
<dbReference type="GO" id="GO:0048476">
    <property type="term" value="C:Holliday junction resolvase complex"/>
    <property type="evidence" value="ECO:0007669"/>
    <property type="project" value="UniProtKB-UniRule"/>
</dbReference>